<dbReference type="Gene3D" id="3.40.630.30">
    <property type="match status" value="1"/>
</dbReference>
<reference evidence="2 3" key="1">
    <citation type="submission" date="2019-08" db="EMBL/GenBank/DDBJ databases">
        <title>Bacillus genomes from the desert of Cuatro Cienegas, Coahuila.</title>
        <authorList>
            <person name="Olmedo-Alvarez G."/>
        </authorList>
    </citation>
    <scope>NUCLEOTIDE SEQUENCE [LARGE SCALE GENOMIC DNA]</scope>
    <source>
        <strain evidence="2 3">CH128b_4D</strain>
    </source>
</reference>
<accession>A0A5D4MA01</accession>
<organism evidence="2 3">
    <name type="scientific">Rossellomorea vietnamensis</name>
    <dbReference type="NCBI Taxonomy" id="218284"/>
    <lineage>
        <taxon>Bacteria</taxon>
        <taxon>Bacillati</taxon>
        <taxon>Bacillota</taxon>
        <taxon>Bacilli</taxon>
        <taxon>Bacillales</taxon>
        <taxon>Bacillaceae</taxon>
        <taxon>Rossellomorea</taxon>
    </lineage>
</organism>
<proteinExistence type="predicted"/>
<name>A0A5D4MA01_9BACI</name>
<dbReference type="GO" id="GO:0016747">
    <property type="term" value="F:acyltransferase activity, transferring groups other than amino-acyl groups"/>
    <property type="evidence" value="ECO:0007669"/>
    <property type="project" value="InterPro"/>
</dbReference>
<dbReference type="Proteomes" id="UP000325182">
    <property type="component" value="Unassembled WGS sequence"/>
</dbReference>
<evidence type="ECO:0000259" key="1">
    <source>
        <dbReference type="PROSITE" id="PS51186"/>
    </source>
</evidence>
<evidence type="ECO:0000313" key="3">
    <source>
        <dbReference type="Proteomes" id="UP000325182"/>
    </source>
</evidence>
<dbReference type="SUPFAM" id="SSF55729">
    <property type="entry name" value="Acyl-CoA N-acyltransferases (Nat)"/>
    <property type="match status" value="1"/>
</dbReference>
<keyword evidence="2" id="KW-0808">Transferase</keyword>
<gene>
    <name evidence="2" type="ORF">FZC84_17435</name>
</gene>
<protein>
    <submittedName>
        <fullName evidence="2">GNAT family N-acetyltransferase</fullName>
    </submittedName>
</protein>
<dbReference type="InterPro" id="IPR016181">
    <property type="entry name" value="Acyl_CoA_acyltransferase"/>
</dbReference>
<comment type="caution">
    <text evidence="2">The sequence shown here is derived from an EMBL/GenBank/DDBJ whole genome shotgun (WGS) entry which is preliminary data.</text>
</comment>
<evidence type="ECO:0000313" key="2">
    <source>
        <dbReference type="EMBL" id="TYR97800.1"/>
    </source>
</evidence>
<sequence length="159" mass="18350">MGGLNLIFEEIDIVKHRNTAVAFRKDSFYVSFGETTGFGEEDEYLQWVDEKARMFPGGFVLAKEEGNYIGQLELTIREYEGTAIGYVNLYYLVPEMRGRGKGEDLHNYAKQFFKKNKVKEYHLRVSPSNISAIKFYRKLGMEEAGTEVDGKVMRMKGYL</sequence>
<dbReference type="Pfam" id="PF00583">
    <property type="entry name" value="Acetyltransf_1"/>
    <property type="match status" value="1"/>
</dbReference>
<dbReference type="EMBL" id="VTEG01000016">
    <property type="protein sequence ID" value="TYR97800.1"/>
    <property type="molecule type" value="Genomic_DNA"/>
</dbReference>
<feature type="domain" description="N-acetyltransferase" evidence="1">
    <location>
        <begin position="14"/>
        <end position="158"/>
    </location>
</feature>
<dbReference type="InterPro" id="IPR000182">
    <property type="entry name" value="GNAT_dom"/>
</dbReference>
<dbReference type="PROSITE" id="PS51186">
    <property type="entry name" value="GNAT"/>
    <property type="match status" value="1"/>
</dbReference>
<dbReference type="AlphaFoldDB" id="A0A5D4MA01"/>